<organism evidence="3">
    <name type="scientific">Dichomitus squalens</name>
    <dbReference type="NCBI Taxonomy" id="114155"/>
    <lineage>
        <taxon>Eukaryota</taxon>
        <taxon>Fungi</taxon>
        <taxon>Dikarya</taxon>
        <taxon>Basidiomycota</taxon>
        <taxon>Agaricomycotina</taxon>
        <taxon>Agaricomycetes</taxon>
        <taxon>Polyporales</taxon>
        <taxon>Polyporaceae</taxon>
        <taxon>Dichomitus</taxon>
    </lineage>
</organism>
<sequence length="243" mass="26175">MPAIARALALRSCRTARCARSLVTHTSAVREQLRALLRETAQPVAVVTALMDPSIPNKTSSASRSGFHGATLSSFSSISMDPHPLVAFSLRIPSRMATSLTATYTVGSVPAHLVVNSLSEHQADTAVRFSRPDLHPEPFASVPHTLTEEGLPVLDGSIGAMSCRLIAASWPLHDLEMLARGEKGEKAEWDGEGVASELFIAEVIRVERTTSLSGEEARPLLYYRRGYVTTRPIDSDTGVKPSS</sequence>
<keyword evidence="1" id="KW-0560">Oxidoreductase</keyword>
<evidence type="ECO:0000256" key="1">
    <source>
        <dbReference type="ARBA" id="ARBA00023002"/>
    </source>
</evidence>
<dbReference type="GO" id="GO:0010181">
    <property type="term" value="F:FMN binding"/>
    <property type="evidence" value="ECO:0007669"/>
    <property type="project" value="InterPro"/>
</dbReference>
<dbReference type="Gene3D" id="2.30.110.10">
    <property type="entry name" value="Electron Transport, Fmn-binding Protein, Chain A"/>
    <property type="match status" value="1"/>
</dbReference>
<dbReference type="Pfam" id="PF01613">
    <property type="entry name" value="Flavin_Reduct"/>
    <property type="match status" value="1"/>
</dbReference>
<dbReference type="InterPro" id="IPR050268">
    <property type="entry name" value="NADH-dep_flavin_reductase"/>
</dbReference>
<dbReference type="InterPro" id="IPR012349">
    <property type="entry name" value="Split_barrel_FMN-bd"/>
</dbReference>
<protein>
    <submittedName>
        <fullName evidence="3">Flavin reductase like domain-containing protein</fullName>
    </submittedName>
</protein>
<dbReference type="PANTHER" id="PTHR30466">
    <property type="entry name" value="FLAVIN REDUCTASE"/>
    <property type="match status" value="1"/>
</dbReference>
<dbReference type="SUPFAM" id="SSF50475">
    <property type="entry name" value="FMN-binding split barrel"/>
    <property type="match status" value="1"/>
</dbReference>
<dbReference type="GO" id="GO:0042602">
    <property type="term" value="F:riboflavin reductase (NADPH) activity"/>
    <property type="evidence" value="ECO:0007669"/>
    <property type="project" value="TreeGrafter"/>
</dbReference>
<dbReference type="PANTHER" id="PTHR30466:SF1">
    <property type="entry name" value="FMN REDUCTASE (NADH) RUTF"/>
    <property type="match status" value="1"/>
</dbReference>
<proteinExistence type="predicted"/>
<feature type="domain" description="Flavin reductase like" evidence="2">
    <location>
        <begin position="37"/>
        <end position="229"/>
    </location>
</feature>
<dbReference type="EMBL" id="ML143404">
    <property type="protein sequence ID" value="TBU30599.1"/>
    <property type="molecule type" value="Genomic_DNA"/>
</dbReference>
<name>A0A4Q9MS27_9APHY</name>
<dbReference type="OrthoDB" id="2015405at2759"/>
<dbReference type="SMART" id="SM00903">
    <property type="entry name" value="Flavin_Reduct"/>
    <property type="match status" value="1"/>
</dbReference>
<dbReference type="Proteomes" id="UP000292957">
    <property type="component" value="Unassembled WGS sequence"/>
</dbReference>
<accession>A0A4Q9MS27</accession>
<evidence type="ECO:0000313" key="3">
    <source>
        <dbReference type="EMBL" id="TBU30599.1"/>
    </source>
</evidence>
<dbReference type="AlphaFoldDB" id="A0A4Q9MS27"/>
<evidence type="ECO:0000259" key="2">
    <source>
        <dbReference type="SMART" id="SM00903"/>
    </source>
</evidence>
<dbReference type="InterPro" id="IPR002563">
    <property type="entry name" value="Flavin_Rdtase-like_dom"/>
</dbReference>
<gene>
    <name evidence="3" type="ORF">BD311DRAFT_182540</name>
</gene>
<reference evidence="3" key="1">
    <citation type="submission" date="2019-01" db="EMBL/GenBank/DDBJ databases">
        <title>Draft genome sequences of three monokaryotic isolates of the white-rot basidiomycete fungus Dichomitus squalens.</title>
        <authorList>
            <consortium name="DOE Joint Genome Institute"/>
            <person name="Lopez S.C."/>
            <person name="Andreopoulos B."/>
            <person name="Pangilinan J."/>
            <person name="Lipzen A."/>
            <person name="Riley R."/>
            <person name="Ahrendt S."/>
            <person name="Ng V."/>
            <person name="Barry K."/>
            <person name="Daum C."/>
            <person name="Grigoriev I.V."/>
            <person name="Hilden K.S."/>
            <person name="Makela M.R."/>
            <person name="de Vries R.P."/>
        </authorList>
    </citation>
    <scope>NUCLEOTIDE SEQUENCE [LARGE SCALE GENOMIC DNA]</scope>
    <source>
        <strain evidence="3">OM18370.1</strain>
    </source>
</reference>